<dbReference type="Pfam" id="PF13599">
    <property type="entry name" value="Pentapeptide_4"/>
    <property type="match status" value="2"/>
</dbReference>
<dbReference type="InterPro" id="IPR052949">
    <property type="entry name" value="PA_immunity-related"/>
</dbReference>
<dbReference type="Gene3D" id="2.160.20.80">
    <property type="entry name" value="E3 ubiquitin-protein ligase SopA"/>
    <property type="match status" value="1"/>
</dbReference>
<dbReference type="SUPFAM" id="SSF141571">
    <property type="entry name" value="Pentapeptide repeat-like"/>
    <property type="match status" value="1"/>
</dbReference>
<organism evidence="1">
    <name type="scientific">uncultured Elusimicrobia bacterium</name>
    <dbReference type="NCBI Taxonomy" id="699876"/>
    <lineage>
        <taxon>Bacteria</taxon>
        <taxon>Pseudomonadati</taxon>
        <taxon>Elusimicrobiota</taxon>
        <taxon>Elusimicrobia</taxon>
        <taxon>environmental samples</taxon>
    </lineage>
</organism>
<dbReference type="PANTHER" id="PTHR42999">
    <property type="entry name" value="ANTIBIOTIC RESISTANCE PROTEIN MCBG"/>
    <property type="match status" value="1"/>
</dbReference>
<accession>A0A650F4B9</accession>
<evidence type="ECO:0000313" key="1">
    <source>
        <dbReference type="EMBL" id="QGT50895.1"/>
    </source>
</evidence>
<dbReference type="PANTHER" id="PTHR42999:SF1">
    <property type="entry name" value="PENTAPEPTIDE REPEAT-CONTAINING PROTEIN"/>
    <property type="match status" value="1"/>
</dbReference>
<proteinExistence type="predicted"/>
<reference evidence="1" key="1">
    <citation type="journal article" date="2020" name="J. ISSAAS">
        <title>Lactobacilli and other gastrointestinal microbiota of Peromyscus leucopus, reservoir host for agents of Lyme disease and other zoonoses in North America.</title>
        <authorList>
            <person name="Milovic A."/>
            <person name="Bassam K."/>
            <person name="Shao H."/>
            <person name="Chatzistamou I."/>
            <person name="Tufts D.M."/>
            <person name="Diuk-Wasser M."/>
            <person name="Barbour A.G."/>
        </authorList>
    </citation>
    <scope>NUCLEOTIDE SEQUENCE</scope>
    <source>
        <strain evidence="1">LL30</strain>
    </source>
</reference>
<sequence>MTVPDYFDGQIFTSLRAFPAAEKEGVFCGCTFKGCVFQEADLSSFTFEDCTFETCNLSLARVAGTAFKNVRFEECKIQGVNFFDCCRTVLSMRFVKCDLRCASFDGLPLRHTAFEDCSLREVQFSRADLTGSSFTRCDLARAAFLHTNLEKADFSTAYNFTLDPDANRLRKAKFSVYGLPGLLEKYGLEIE</sequence>
<dbReference type="AlphaFoldDB" id="A0A650F4B9"/>
<gene>
    <name evidence="1" type="primary">mcbG</name>
    <name evidence="1" type="ORF">Elusimicrob2101_1580</name>
</gene>
<protein>
    <submittedName>
        <fullName evidence="1">McbG</fullName>
    </submittedName>
</protein>
<dbReference type="EMBL" id="MN577572">
    <property type="protein sequence ID" value="QGT50895.1"/>
    <property type="molecule type" value="Genomic_DNA"/>
</dbReference>
<dbReference type="InterPro" id="IPR001646">
    <property type="entry name" value="5peptide_repeat"/>
</dbReference>
<name>A0A650F4B9_9BACT</name>